<comment type="caution">
    <text evidence="2">The sequence shown here is derived from an EMBL/GenBank/DDBJ whole genome shotgun (WGS) entry which is preliminary data.</text>
</comment>
<sequence>MIHLISNGILRLNRSISINHIAEEQNSVTFDNMCYVLPTPVHPNDTRISIRRHQPRPEHPGRSQTFGSRLDDNTRICPKKRAPEDLDLSNNCLGRLKESVVAELCGLKT</sequence>
<keyword evidence="3" id="KW-1185">Reference proteome</keyword>
<feature type="region of interest" description="Disordered" evidence="1">
    <location>
        <begin position="45"/>
        <end position="74"/>
    </location>
</feature>
<reference evidence="2 3" key="1">
    <citation type="submission" date="2021-06" db="EMBL/GenBank/DDBJ databases">
        <title>Caerostris extrusa draft genome.</title>
        <authorList>
            <person name="Kono N."/>
            <person name="Arakawa K."/>
        </authorList>
    </citation>
    <scope>NUCLEOTIDE SEQUENCE [LARGE SCALE GENOMIC DNA]</scope>
</reference>
<protein>
    <submittedName>
        <fullName evidence="2">Uncharacterized protein</fullName>
    </submittedName>
</protein>
<gene>
    <name evidence="2" type="ORF">CEXT_790321</name>
</gene>
<dbReference type="EMBL" id="BPLR01014177">
    <property type="protein sequence ID" value="GIY66945.1"/>
    <property type="molecule type" value="Genomic_DNA"/>
</dbReference>
<evidence type="ECO:0000313" key="2">
    <source>
        <dbReference type="EMBL" id="GIY66945.1"/>
    </source>
</evidence>
<dbReference type="Proteomes" id="UP001054945">
    <property type="component" value="Unassembled WGS sequence"/>
</dbReference>
<proteinExistence type="predicted"/>
<dbReference type="AlphaFoldDB" id="A0AAV4VBS0"/>
<organism evidence="2 3">
    <name type="scientific">Caerostris extrusa</name>
    <name type="common">Bark spider</name>
    <name type="synonym">Caerostris bankana</name>
    <dbReference type="NCBI Taxonomy" id="172846"/>
    <lineage>
        <taxon>Eukaryota</taxon>
        <taxon>Metazoa</taxon>
        <taxon>Ecdysozoa</taxon>
        <taxon>Arthropoda</taxon>
        <taxon>Chelicerata</taxon>
        <taxon>Arachnida</taxon>
        <taxon>Araneae</taxon>
        <taxon>Araneomorphae</taxon>
        <taxon>Entelegynae</taxon>
        <taxon>Araneoidea</taxon>
        <taxon>Araneidae</taxon>
        <taxon>Caerostris</taxon>
    </lineage>
</organism>
<evidence type="ECO:0000313" key="3">
    <source>
        <dbReference type="Proteomes" id="UP001054945"/>
    </source>
</evidence>
<name>A0AAV4VBS0_CAEEX</name>
<accession>A0AAV4VBS0</accession>
<evidence type="ECO:0000256" key="1">
    <source>
        <dbReference type="SAM" id="MobiDB-lite"/>
    </source>
</evidence>